<keyword evidence="2" id="KW-1185">Reference proteome</keyword>
<dbReference type="PANTHER" id="PTHR35316:SF1">
    <property type="entry name" value="28S RIBOSOMAL S34 PROTEIN"/>
    <property type="match status" value="1"/>
</dbReference>
<proteinExistence type="predicted"/>
<dbReference type="Pfam" id="PF16053">
    <property type="entry name" value="MRP-S34"/>
    <property type="match status" value="1"/>
</dbReference>
<dbReference type="GO" id="GO:0003735">
    <property type="term" value="F:structural constituent of ribosome"/>
    <property type="evidence" value="ECO:0007669"/>
    <property type="project" value="InterPro"/>
</dbReference>
<dbReference type="GO" id="GO:0005739">
    <property type="term" value="C:mitochondrion"/>
    <property type="evidence" value="ECO:0007669"/>
    <property type="project" value="InterPro"/>
</dbReference>
<accession>A0A8H7SLV8</accession>
<evidence type="ECO:0000313" key="2">
    <source>
        <dbReference type="Proteomes" id="UP000613177"/>
    </source>
</evidence>
<dbReference type="AlphaFoldDB" id="A0A8H7SLV8"/>
<dbReference type="EMBL" id="JAEPRE010000189">
    <property type="protein sequence ID" value="KAG2230671.1"/>
    <property type="molecule type" value="Genomic_DNA"/>
</dbReference>
<organism evidence="1 2">
    <name type="scientific">Thamnidium elegans</name>
    <dbReference type="NCBI Taxonomy" id="101142"/>
    <lineage>
        <taxon>Eukaryota</taxon>
        <taxon>Fungi</taxon>
        <taxon>Fungi incertae sedis</taxon>
        <taxon>Mucoromycota</taxon>
        <taxon>Mucoromycotina</taxon>
        <taxon>Mucoromycetes</taxon>
        <taxon>Mucorales</taxon>
        <taxon>Mucorineae</taxon>
        <taxon>Mucoraceae</taxon>
        <taxon>Thamnidium</taxon>
    </lineage>
</organism>
<dbReference type="Proteomes" id="UP000613177">
    <property type="component" value="Unassembled WGS sequence"/>
</dbReference>
<name>A0A8H7SLV8_9FUNG</name>
<sequence>MSAIQKGGMNLFQVLRSLPNQGVGSKIAPTKYLNSPTLKNSYYEVTKVSLKEEGKNGHAWGVHVLKGHTMLDGKPVEIRGGLKYKWKQYDA</sequence>
<dbReference type="OrthoDB" id="16434at2759"/>
<protein>
    <submittedName>
        <fullName evidence="1">Uncharacterized protein</fullName>
    </submittedName>
</protein>
<dbReference type="PANTHER" id="PTHR35316">
    <property type="entry name" value="28S RIBOSOMAL S34 PROTEIN"/>
    <property type="match status" value="1"/>
</dbReference>
<dbReference type="InterPro" id="IPR032053">
    <property type="entry name" value="Ribosomal_mS34"/>
</dbReference>
<gene>
    <name evidence="1" type="ORF">INT48_008012</name>
</gene>
<comment type="caution">
    <text evidence="1">The sequence shown here is derived from an EMBL/GenBank/DDBJ whole genome shotgun (WGS) entry which is preliminary data.</text>
</comment>
<reference evidence="1" key="1">
    <citation type="submission" date="2021-01" db="EMBL/GenBank/DDBJ databases">
        <title>Metabolic potential, ecology and presence of endohyphal bacteria is reflected in genomic diversity of Mucoromycotina.</title>
        <authorList>
            <person name="Muszewska A."/>
            <person name="Okrasinska A."/>
            <person name="Steczkiewicz K."/>
            <person name="Drgas O."/>
            <person name="Orlowska M."/>
            <person name="Perlinska-Lenart U."/>
            <person name="Aleksandrzak-Piekarczyk T."/>
            <person name="Szatraj K."/>
            <person name="Zielenkiewicz U."/>
            <person name="Pilsyk S."/>
            <person name="Malc E."/>
            <person name="Mieczkowski P."/>
            <person name="Kruszewska J.S."/>
            <person name="Biernat P."/>
            <person name="Pawlowska J."/>
        </authorList>
    </citation>
    <scope>NUCLEOTIDE SEQUENCE</scope>
    <source>
        <strain evidence="1">WA0000018081</strain>
    </source>
</reference>
<evidence type="ECO:0000313" key="1">
    <source>
        <dbReference type="EMBL" id="KAG2230671.1"/>
    </source>
</evidence>